<comment type="subcellular location">
    <subcellularLocation>
        <location evidence="1">Fimbrium</location>
    </subcellularLocation>
</comment>
<dbReference type="SUPFAM" id="SSF49401">
    <property type="entry name" value="Bacterial adhesins"/>
    <property type="match status" value="1"/>
</dbReference>
<keyword evidence="3 5" id="KW-0732">Signal</keyword>
<evidence type="ECO:0000256" key="4">
    <source>
        <dbReference type="ARBA" id="ARBA00023263"/>
    </source>
</evidence>
<proteinExistence type="inferred from homology"/>
<dbReference type="InterPro" id="IPR050263">
    <property type="entry name" value="Bact_Fimbrial_Adh_Pro"/>
</dbReference>
<dbReference type="PANTHER" id="PTHR33420:SF3">
    <property type="entry name" value="FIMBRIAL SUBUNIT ELFA"/>
    <property type="match status" value="1"/>
</dbReference>
<dbReference type="InterPro" id="IPR036937">
    <property type="entry name" value="Adhesion_dom_fimbrial_sf"/>
</dbReference>
<dbReference type="Gene3D" id="2.60.40.1090">
    <property type="entry name" value="Fimbrial-type adhesion domain"/>
    <property type="match status" value="1"/>
</dbReference>
<feature type="signal peptide" evidence="5">
    <location>
        <begin position="1"/>
        <end position="25"/>
    </location>
</feature>
<dbReference type="RefSeq" id="WP_094995252.1">
    <property type="nucleotide sequence ID" value="NZ_NQKI01000054.1"/>
</dbReference>
<feature type="chain" id="PRO_5012560251" evidence="5">
    <location>
        <begin position="26"/>
        <end position="187"/>
    </location>
</feature>
<accession>A0A266N4W4</accession>
<keyword evidence="4" id="KW-0281">Fimbrium</keyword>
<dbReference type="GO" id="GO:0009289">
    <property type="term" value="C:pilus"/>
    <property type="evidence" value="ECO:0007669"/>
    <property type="project" value="UniProtKB-SubCell"/>
</dbReference>
<evidence type="ECO:0000313" key="7">
    <source>
        <dbReference type="Proteomes" id="UP000215788"/>
    </source>
</evidence>
<sequence>MNVLSPATFAASLVLLTLSVNTAQAAGQGNGVVTLGGEIVDTACTLDTGSAFQVIEMDPMPVGRMIREGEGDPHPFTLRLIGCSLTRQDPNHLGERLPDWQHVRVTFEGEPDREGRSFAARGTSQGVALHIIDALGRESLPGVPMPLVSISASKDQVLHYTLRLVGNDQPMYVGSHSAAVRFRLEYY</sequence>
<gene>
    <name evidence="6" type="ORF">CJF39_21575</name>
</gene>
<evidence type="ECO:0000256" key="5">
    <source>
        <dbReference type="SAM" id="SignalP"/>
    </source>
</evidence>
<name>A0A266N4W4_9PSED</name>
<dbReference type="Proteomes" id="UP000215788">
    <property type="component" value="Unassembled WGS sequence"/>
</dbReference>
<evidence type="ECO:0000256" key="2">
    <source>
        <dbReference type="ARBA" id="ARBA00006671"/>
    </source>
</evidence>
<dbReference type="OrthoDB" id="6986861at2"/>
<dbReference type="InterPro" id="IPR008966">
    <property type="entry name" value="Adhesion_dom_sf"/>
</dbReference>
<evidence type="ECO:0000256" key="3">
    <source>
        <dbReference type="ARBA" id="ARBA00022729"/>
    </source>
</evidence>
<dbReference type="EMBL" id="NQKI01000054">
    <property type="protein sequence ID" value="OZY57420.1"/>
    <property type="molecule type" value="Genomic_DNA"/>
</dbReference>
<comment type="caution">
    <text evidence="6">The sequence shown here is derived from an EMBL/GenBank/DDBJ whole genome shotgun (WGS) entry which is preliminary data.</text>
</comment>
<dbReference type="PANTHER" id="PTHR33420">
    <property type="entry name" value="FIMBRIAL SUBUNIT ELFA-RELATED"/>
    <property type="match status" value="1"/>
</dbReference>
<protein>
    <submittedName>
        <fullName evidence="6">Fimbrial protein</fullName>
    </submittedName>
</protein>
<dbReference type="AlphaFoldDB" id="A0A266N4W4"/>
<comment type="similarity">
    <text evidence="2">Belongs to the fimbrial protein family.</text>
</comment>
<evidence type="ECO:0000313" key="6">
    <source>
        <dbReference type="EMBL" id="OZY57420.1"/>
    </source>
</evidence>
<dbReference type="GO" id="GO:0043709">
    <property type="term" value="P:cell adhesion involved in single-species biofilm formation"/>
    <property type="evidence" value="ECO:0007669"/>
    <property type="project" value="TreeGrafter"/>
</dbReference>
<evidence type="ECO:0000256" key="1">
    <source>
        <dbReference type="ARBA" id="ARBA00004561"/>
    </source>
</evidence>
<reference evidence="6 7" key="1">
    <citation type="submission" date="2017-08" db="EMBL/GenBank/DDBJ databases">
        <title>Genomic and metabolic characterisation of spoilage-associated Pseudomonas species.</title>
        <authorList>
            <person name="Stanborough T."/>
            <person name="Fegan N."/>
            <person name="Powell S.M."/>
            <person name="Singh T."/>
            <person name="Tamplin M.L."/>
            <person name="Chandry P.S."/>
        </authorList>
    </citation>
    <scope>NUCLEOTIDE SEQUENCE [LARGE SCALE GENOMIC DNA]</scope>
    <source>
        <strain evidence="6 7">L1802</strain>
    </source>
</reference>
<organism evidence="6 7">
    <name type="scientific">Pseudomonas lundensis</name>
    <dbReference type="NCBI Taxonomy" id="86185"/>
    <lineage>
        <taxon>Bacteria</taxon>
        <taxon>Pseudomonadati</taxon>
        <taxon>Pseudomonadota</taxon>
        <taxon>Gammaproteobacteria</taxon>
        <taxon>Pseudomonadales</taxon>
        <taxon>Pseudomonadaceae</taxon>
        <taxon>Pseudomonas</taxon>
    </lineage>
</organism>